<dbReference type="AlphaFoldDB" id="A0A8J2STE5"/>
<keyword evidence="3" id="KW-1185">Reference proteome</keyword>
<evidence type="ECO:0000256" key="1">
    <source>
        <dbReference type="SAM" id="MobiDB-lite"/>
    </source>
</evidence>
<comment type="caution">
    <text evidence="2">The sequence shown here is derived from an EMBL/GenBank/DDBJ whole genome shotgun (WGS) entry which is preliminary data.</text>
</comment>
<feature type="compositionally biased region" description="Basic residues" evidence="1">
    <location>
        <begin position="1"/>
        <end position="18"/>
    </location>
</feature>
<evidence type="ECO:0000313" key="3">
    <source>
        <dbReference type="Proteomes" id="UP000789595"/>
    </source>
</evidence>
<gene>
    <name evidence="2" type="ORF">PECAL_4P12990</name>
</gene>
<organism evidence="2 3">
    <name type="scientific">Pelagomonas calceolata</name>
    <dbReference type="NCBI Taxonomy" id="35677"/>
    <lineage>
        <taxon>Eukaryota</taxon>
        <taxon>Sar</taxon>
        <taxon>Stramenopiles</taxon>
        <taxon>Ochrophyta</taxon>
        <taxon>Pelagophyceae</taxon>
        <taxon>Pelagomonadales</taxon>
        <taxon>Pelagomonadaceae</taxon>
        <taxon>Pelagomonas</taxon>
    </lineage>
</organism>
<sequence>MRAFKPLHKPHKPYHPTKTHAAASHRWPFSAHELCPAQTRASSRTSRRARRVFFTPYAPFIPAIDPNTSSERRNMMLDALAPEFRPEHAGLSPADVNELEEVDLCNETLARLELLEQEDSITRGLYELMAQDYLAATGELADPPRLTTLSLAPALDYDSASPPRSPRSTYRSMPFAKRDAKVKHLMHKEFGRRRC</sequence>
<proteinExistence type="predicted"/>
<name>A0A8J2STE5_9STRA</name>
<protein>
    <submittedName>
        <fullName evidence="2">Uncharacterized protein</fullName>
    </submittedName>
</protein>
<feature type="region of interest" description="Disordered" evidence="1">
    <location>
        <begin position="1"/>
        <end position="22"/>
    </location>
</feature>
<dbReference type="Proteomes" id="UP000789595">
    <property type="component" value="Unassembled WGS sequence"/>
</dbReference>
<reference evidence="2" key="1">
    <citation type="submission" date="2021-11" db="EMBL/GenBank/DDBJ databases">
        <authorList>
            <consortium name="Genoscope - CEA"/>
            <person name="William W."/>
        </authorList>
    </citation>
    <scope>NUCLEOTIDE SEQUENCE</scope>
</reference>
<dbReference type="EMBL" id="CAKKNE010000004">
    <property type="protein sequence ID" value="CAH0374042.1"/>
    <property type="molecule type" value="Genomic_DNA"/>
</dbReference>
<evidence type="ECO:0000313" key="2">
    <source>
        <dbReference type="EMBL" id="CAH0374042.1"/>
    </source>
</evidence>
<accession>A0A8J2STE5</accession>